<evidence type="ECO:0000256" key="1">
    <source>
        <dbReference type="SAM" id="MobiDB-lite"/>
    </source>
</evidence>
<gene>
    <name evidence="2" type="ORF">KUTeg_018138</name>
</gene>
<keyword evidence="3" id="KW-1185">Reference proteome</keyword>
<dbReference type="Proteomes" id="UP001217089">
    <property type="component" value="Unassembled WGS sequence"/>
</dbReference>
<sequence>MSSSSARNSDQSDEGSGVMADWALVSKDGELQDVSMVHTSGDDSSSISGSSIEVMSLEDDETDLDLGEPSSHTDQHQDF</sequence>
<name>A0ABQ9ELX2_TEGGR</name>
<feature type="compositionally biased region" description="Acidic residues" evidence="1">
    <location>
        <begin position="56"/>
        <end position="66"/>
    </location>
</feature>
<evidence type="ECO:0000313" key="2">
    <source>
        <dbReference type="EMBL" id="KAJ8304555.1"/>
    </source>
</evidence>
<comment type="caution">
    <text evidence="2">The sequence shown here is derived from an EMBL/GenBank/DDBJ whole genome shotgun (WGS) entry which is preliminary data.</text>
</comment>
<evidence type="ECO:0000313" key="3">
    <source>
        <dbReference type="Proteomes" id="UP001217089"/>
    </source>
</evidence>
<proteinExistence type="predicted"/>
<organism evidence="2 3">
    <name type="scientific">Tegillarca granosa</name>
    <name type="common">Malaysian cockle</name>
    <name type="synonym">Anadara granosa</name>
    <dbReference type="NCBI Taxonomy" id="220873"/>
    <lineage>
        <taxon>Eukaryota</taxon>
        <taxon>Metazoa</taxon>
        <taxon>Spiralia</taxon>
        <taxon>Lophotrochozoa</taxon>
        <taxon>Mollusca</taxon>
        <taxon>Bivalvia</taxon>
        <taxon>Autobranchia</taxon>
        <taxon>Pteriomorphia</taxon>
        <taxon>Arcoida</taxon>
        <taxon>Arcoidea</taxon>
        <taxon>Arcidae</taxon>
        <taxon>Tegillarca</taxon>
    </lineage>
</organism>
<dbReference type="EMBL" id="JARBDR010000903">
    <property type="protein sequence ID" value="KAJ8304555.1"/>
    <property type="molecule type" value="Genomic_DNA"/>
</dbReference>
<reference evidence="2 3" key="1">
    <citation type="submission" date="2022-12" db="EMBL/GenBank/DDBJ databases">
        <title>Chromosome-level genome of Tegillarca granosa.</title>
        <authorList>
            <person name="Kim J."/>
        </authorList>
    </citation>
    <scope>NUCLEOTIDE SEQUENCE [LARGE SCALE GENOMIC DNA]</scope>
    <source>
        <strain evidence="2">Teg-2019</strain>
        <tissue evidence="2">Adductor muscle</tissue>
    </source>
</reference>
<feature type="region of interest" description="Disordered" evidence="1">
    <location>
        <begin position="1"/>
        <end position="79"/>
    </location>
</feature>
<protein>
    <submittedName>
        <fullName evidence="2">Uncharacterized protein</fullName>
    </submittedName>
</protein>
<accession>A0ABQ9ELX2</accession>
<feature type="compositionally biased region" description="Low complexity" evidence="1">
    <location>
        <begin position="42"/>
        <end position="52"/>
    </location>
</feature>